<dbReference type="Gene3D" id="3.10.450.530">
    <property type="entry name" value="Ribonuclease toxin, BrnT, of type II toxin-antitoxin system"/>
    <property type="match status" value="1"/>
</dbReference>
<reference evidence="1" key="1">
    <citation type="submission" date="2010-05" db="EMBL/GenBank/DDBJ databases">
        <title>The draft genome of Desulfonatronospira thiodismutans ASO3-1.</title>
        <authorList>
            <consortium name="US DOE Joint Genome Institute (JGI-PGF)"/>
            <person name="Lucas S."/>
            <person name="Copeland A."/>
            <person name="Lapidus A."/>
            <person name="Cheng J.-F."/>
            <person name="Bruce D."/>
            <person name="Goodwin L."/>
            <person name="Pitluck S."/>
            <person name="Chertkov O."/>
            <person name="Brettin T."/>
            <person name="Detter J.C."/>
            <person name="Han C."/>
            <person name="Land M.L."/>
            <person name="Hauser L."/>
            <person name="Kyrpides N."/>
            <person name="Mikhailova N."/>
            <person name="Muyzer G."/>
            <person name="Woyke T."/>
        </authorList>
    </citation>
    <scope>NUCLEOTIDE SEQUENCE [LARGE SCALE GENOMIC DNA]</scope>
    <source>
        <strain evidence="1">ASO3-1</strain>
    </source>
</reference>
<dbReference type="EMBL" id="ACJN02000003">
    <property type="protein sequence ID" value="EFI33374.1"/>
    <property type="molecule type" value="Genomic_DNA"/>
</dbReference>
<name>D6SRQ8_9BACT</name>
<dbReference type="eggNOG" id="COG2929">
    <property type="taxonomic scope" value="Bacteria"/>
</dbReference>
<dbReference type="InterPro" id="IPR038573">
    <property type="entry name" value="BrnT_sf"/>
</dbReference>
<sequence length="95" mass="11232">MLINSIIWLSDIIDKLEKKHAVTTNDVENIFKDLPVFHRIERGKVKGEHVYRALGRTDSGRYLVVFFIYKRTHEALVISARDMTEKEKKIYAKRK</sequence>
<comment type="caution">
    <text evidence="1">The sequence shown here is derived from an EMBL/GenBank/DDBJ whole genome shotgun (WGS) entry which is preliminary data.</text>
</comment>
<keyword evidence="2" id="KW-1185">Reference proteome</keyword>
<evidence type="ECO:0008006" key="3">
    <source>
        <dbReference type="Google" id="ProtNLM"/>
    </source>
</evidence>
<gene>
    <name evidence="1" type="ORF">Dthio_PD0703</name>
</gene>
<organism evidence="1 2">
    <name type="scientific">Desulfonatronospira thiodismutans ASO3-1</name>
    <dbReference type="NCBI Taxonomy" id="555779"/>
    <lineage>
        <taxon>Bacteria</taxon>
        <taxon>Pseudomonadati</taxon>
        <taxon>Thermodesulfobacteriota</taxon>
        <taxon>Desulfovibrionia</taxon>
        <taxon>Desulfovibrionales</taxon>
        <taxon>Desulfonatronovibrionaceae</taxon>
        <taxon>Desulfonatronospira</taxon>
    </lineage>
</organism>
<evidence type="ECO:0000313" key="2">
    <source>
        <dbReference type="Proteomes" id="UP000005496"/>
    </source>
</evidence>
<dbReference type="RefSeq" id="WP_008870732.1">
    <property type="nucleotide sequence ID" value="NZ_ACJN02000003.1"/>
</dbReference>
<dbReference type="AlphaFoldDB" id="D6SRQ8"/>
<dbReference type="OrthoDB" id="9798158at2"/>
<evidence type="ECO:0000313" key="1">
    <source>
        <dbReference type="EMBL" id="EFI33374.1"/>
    </source>
</evidence>
<accession>D6SRQ8</accession>
<proteinExistence type="predicted"/>
<dbReference type="Proteomes" id="UP000005496">
    <property type="component" value="Unassembled WGS sequence"/>
</dbReference>
<protein>
    <recommendedName>
        <fullName evidence="3">BrnT family toxin</fullName>
    </recommendedName>
</protein>
<dbReference type="InterPro" id="IPR007460">
    <property type="entry name" value="BrnT_toxin"/>
</dbReference>
<dbReference type="Pfam" id="PF04365">
    <property type="entry name" value="BrnT_toxin"/>
    <property type="match status" value="1"/>
</dbReference>